<evidence type="ECO:0000313" key="1">
    <source>
        <dbReference type="EMBL" id="KCW81548.1"/>
    </source>
</evidence>
<dbReference type="AlphaFoldDB" id="A0A059CSW3"/>
<protein>
    <submittedName>
        <fullName evidence="1">Uncharacterized protein</fullName>
    </submittedName>
</protein>
<dbReference type="InParanoid" id="A0A059CSW3"/>
<gene>
    <name evidence="1" type="ORF">EUGRSUZ_C02904</name>
</gene>
<name>A0A059CSW3_EUCGR</name>
<accession>A0A059CSW3</accession>
<sequence length="79" mass="8750">MNSANVAGAAAKTPKTYVHGRLFRGCSSVQRVHQRAESRLVGTSSSDPLTLFSLTRPCIRSSLSLFPLIYFWDNHVNNI</sequence>
<dbReference type="Gramene" id="KCW81548">
    <property type="protein sequence ID" value="KCW81548"/>
    <property type="gene ID" value="EUGRSUZ_C02904"/>
</dbReference>
<reference evidence="1" key="1">
    <citation type="submission" date="2013-07" db="EMBL/GenBank/DDBJ databases">
        <title>The genome of Eucalyptus grandis.</title>
        <authorList>
            <person name="Schmutz J."/>
            <person name="Hayes R."/>
            <person name="Myburg A."/>
            <person name="Tuskan G."/>
            <person name="Grattapaglia D."/>
            <person name="Rokhsar D.S."/>
        </authorList>
    </citation>
    <scope>NUCLEOTIDE SEQUENCE</scope>
    <source>
        <tissue evidence="1">Leaf extractions</tissue>
    </source>
</reference>
<organism evidence="1">
    <name type="scientific">Eucalyptus grandis</name>
    <name type="common">Flooded gum</name>
    <dbReference type="NCBI Taxonomy" id="71139"/>
    <lineage>
        <taxon>Eukaryota</taxon>
        <taxon>Viridiplantae</taxon>
        <taxon>Streptophyta</taxon>
        <taxon>Embryophyta</taxon>
        <taxon>Tracheophyta</taxon>
        <taxon>Spermatophyta</taxon>
        <taxon>Magnoliopsida</taxon>
        <taxon>eudicotyledons</taxon>
        <taxon>Gunneridae</taxon>
        <taxon>Pentapetalae</taxon>
        <taxon>rosids</taxon>
        <taxon>malvids</taxon>
        <taxon>Myrtales</taxon>
        <taxon>Myrtaceae</taxon>
        <taxon>Myrtoideae</taxon>
        <taxon>Eucalypteae</taxon>
        <taxon>Eucalyptus</taxon>
    </lineage>
</organism>
<proteinExistence type="predicted"/>
<dbReference type="EMBL" id="KK198755">
    <property type="protein sequence ID" value="KCW81548.1"/>
    <property type="molecule type" value="Genomic_DNA"/>
</dbReference>